<dbReference type="GO" id="GO:0006508">
    <property type="term" value="P:proteolysis"/>
    <property type="evidence" value="ECO:0007669"/>
    <property type="project" value="UniProtKB-KW"/>
</dbReference>
<keyword evidence="6" id="KW-0482">Metalloprotease</keyword>
<evidence type="ECO:0000256" key="7">
    <source>
        <dbReference type="SAM" id="Phobius"/>
    </source>
</evidence>
<name>A0A4P6UGU5_9BURK</name>
<proteinExistence type="predicted"/>
<dbReference type="InterPro" id="IPR011055">
    <property type="entry name" value="Dup_hybrid_motif"/>
</dbReference>
<dbReference type="EMBL" id="CP031395">
    <property type="protein sequence ID" value="QBK04478.1"/>
    <property type="molecule type" value="Genomic_DNA"/>
</dbReference>
<evidence type="ECO:0000313" key="10">
    <source>
        <dbReference type="Proteomes" id="UP000292939"/>
    </source>
</evidence>
<dbReference type="FunFam" id="2.70.70.10:FF:000006">
    <property type="entry name" value="M23 family peptidase"/>
    <property type="match status" value="1"/>
</dbReference>
<keyword evidence="4" id="KW-0378">Hydrolase</keyword>
<evidence type="ECO:0000256" key="6">
    <source>
        <dbReference type="ARBA" id="ARBA00023049"/>
    </source>
</evidence>
<evidence type="ECO:0000256" key="1">
    <source>
        <dbReference type="ARBA" id="ARBA00001947"/>
    </source>
</evidence>
<dbReference type="GO" id="GO:0004222">
    <property type="term" value="F:metalloendopeptidase activity"/>
    <property type="evidence" value="ECO:0007669"/>
    <property type="project" value="TreeGrafter"/>
</dbReference>
<dbReference type="AlphaFoldDB" id="A0A4P6UGU5"/>
<keyword evidence="2" id="KW-0645">Protease</keyword>
<evidence type="ECO:0000256" key="3">
    <source>
        <dbReference type="ARBA" id="ARBA00022723"/>
    </source>
</evidence>
<gene>
    <name evidence="9" type="ORF">DW355_06485</name>
</gene>
<dbReference type="InterPro" id="IPR050570">
    <property type="entry name" value="Cell_wall_metabolism_enzyme"/>
</dbReference>
<evidence type="ECO:0000313" key="9">
    <source>
        <dbReference type="EMBL" id="QBK04478.1"/>
    </source>
</evidence>
<dbReference type="InterPro" id="IPR016047">
    <property type="entry name" value="M23ase_b-sheet_dom"/>
</dbReference>
<dbReference type="KEGG" id="hgr:DW355_06485"/>
<reference evidence="9 10" key="1">
    <citation type="submission" date="2018-07" db="EMBL/GenBank/DDBJ databases">
        <title>Exploring interactions and the metabolic potential of the ultra-small soil bacteria Hylemonella gracilis.</title>
        <authorList>
            <person name="Tyc O."/>
            <person name="Kulkarni P."/>
            <person name="Gawehns F."/>
            <person name="Hundscheid M."/>
            <person name="Zweers H."/>
            <person name="Garbeva P."/>
        </authorList>
    </citation>
    <scope>NUCLEOTIDE SEQUENCE [LARGE SCALE GENOMIC DNA]</scope>
    <source>
        <strain evidence="9 10">NS1</strain>
    </source>
</reference>
<keyword evidence="7" id="KW-1133">Transmembrane helix</keyword>
<feature type="domain" description="M23ase beta-sheet core" evidence="8">
    <location>
        <begin position="202"/>
        <end position="296"/>
    </location>
</feature>
<protein>
    <submittedName>
        <fullName evidence="9">M23 family peptidase</fullName>
    </submittedName>
</protein>
<organism evidence="9 10">
    <name type="scientific">Hylemonella gracilis</name>
    <dbReference type="NCBI Taxonomy" id="80880"/>
    <lineage>
        <taxon>Bacteria</taxon>
        <taxon>Pseudomonadati</taxon>
        <taxon>Pseudomonadota</taxon>
        <taxon>Betaproteobacteria</taxon>
        <taxon>Burkholderiales</taxon>
        <taxon>Comamonadaceae</taxon>
        <taxon>Hylemonella</taxon>
    </lineage>
</organism>
<evidence type="ECO:0000256" key="2">
    <source>
        <dbReference type="ARBA" id="ARBA00022670"/>
    </source>
</evidence>
<evidence type="ECO:0000256" key="4">
    <source>
        <dbReference type="ARBA" id="ARBA00022801"/>
    </source>
</evidence>
<keyword evidence="5" id="KW-0862">Zinc</keyword>
<keyword evidence="7" id="KW-0472">Membrane</keyword>
<dbReference type="SUPFAM" id="SSF51261">
    <property type="entry name" value="Duplicated hybrid motif"/>
    <property type="match status" value="1"/>
</dbReference>
<dbReference type="Proteomes" id="UP000292939">
    <property type="component" value="Chromosome"/>
</dbReference>
<dbReference type="PANTHER" id="PTHR21666:SF288">
    <property type="entry name" value="CELL DIVISION PROTEIN YTFB"/>
    <property type="match status" value="1"/>
</dbReference>
<dbReference type="Gene3D" id="2.70.70.10">
    <property type="entry name" value="Glucose Permease (Domain IIA)"/>
    <property type="match status" value="1"/>
</dbReference>
<dbReference type="OrthoDB" id="9815245at2"/>
<evidence type="ECO:0000259" key="8">
    <source>
        <dbReference type="Pfam" id="PF01551"/>
    </source>
</evidence>
<comment type="cofactor">
    <cofactor evidence="1">
        <name>Zn(2+)</name>
        <dbReference type="ChEBI" id="CHEBI:29105"/>
    </cofactor>
</comment>
<keyword evidence="7" id="KW-0812">Transmembrane</keyword>
<feature type="transmembrane region" description="Helical" evidence="7">
    <location>
        <begin position="24"/>
        <end position="46"/>
    </location>
</feature>
<accession>A0A4P6UGU5</accession>
<sequence>MHVIITDPTWVSKRRSIHLNGTQLLLAGVTAMLVLLMAAAGLYHWVFLKGARENWPVIGSLVRWMVQDEMALRERFMRDNLDAMARRIGEMQAKLLQLESLSERVAGMAGIDPAQVRAKPGQGGALVEGLDSRPLSMQELQKIMSDLERATRRRTDMMAVAESRLFEQKVRTMMIPTSHPVEFGFGSGFGWRIDPFTGRAALHTGIDYQTPLGTPVLAAAGGVVVTSELRPDYGNLLEIDHGKDLITRYAHNSKLLVKKGDLIKRGQRVALSGNTGRSTGPHMHFEVLVRGVPQDPNKFMNASRSRLDQQLRFAATIQPSGLPPRPVRVMETGTDAAPLESANLDAAHAAAAQAGGKALAVPPVTAQPVPH</sequence>
<dbReference type="GO" id="GO:0046872">
    <property type="term" value="F:metal ion binding"/>
    <property type="evidence" value="ECO:0007669"/>
    <property type="project" value="UniProtKB-KW"/>
</dbReference>
<keyword evidence="3" id="KW-0479">Metal-binding</keyword>
<dbReference type="Pfam" id="PF01551">
    <property type="entry name" value="Peptidase_M23"/>
    <property type="match status" value="1"/>
</dbReference>
<dbReference type="PANTHER" id="PTHR21666">
    <property type="entry name" value="PEPTIDASE-RELATED"/>
    <property type="match status" value="1"/>
</dbReference>
<dbReference type="RefSeq" id="WP_131278614.1">
    <property type="nucleotide sequence ID" value="NZ_CP031395.1"/>
</dbReference>
<dbReference type="CDD" id="cd12797">
    <property type="entry name" value="M23_peptidase"/>
    <property type="match status" value="1"/>
</dbReference>
<evidence type="ECO:0000256" key="5">
    <source>
        <dbReference type="ARBA" id="ARBA00022833"/>
    </source>
</evidence>